<comment type="subcellular location">
    <subcellularLocation>
        <location evidence="1">Membrane</location>
        <topology evidence="1">Multi-pass membrane protein</topology>
    </subcellularLocation>
</comment>
<dbReference type="SUPFAM" id="SSF48317">
    <property type="entry name" value="Acid phosphatase/Vanadium-dependent haloperoxidase"/>
    <property type="match status" value="1"/>
</dbReference>
<dbReference type="InterPro" id="IPR052185">
    <property type="entry name" value="IPC_Synthase-Related"/>
</dbReference>
<dbReference type="GO" id="GO:0016020">
    <property type="term" value="C:membrane"/>
    <property type="evidence" value="ECO:0007669"/>
    <property type="project" value="UniProtKB-SubCell"/>
</dbReference>
<dbReference type="InterPro" id="IPR000326">
    <property type="entry name" value="PAP2/HPO"/>
</dbReference>
<dbReference type="CDD" id="cd03386">
    <property type="entry name" value="PAP2_Aur1_like"/>
    <property type="match status" value="1"/>
</dbReference>
<keyword evidence="2 6" id="KW-0812">Transmembrane</keyword>
<proteinExistence type="predicted"/>
<gene>
    <name evidence="8" type="ORF">E0L32_002723</name>
</gene>
<dbReference type="STRING" id="1093900.A0A507BHF5"/>
<dbReference type="GO" id="GO:0030148">
    <property type="term" value="P:sphingolipid biosynthetic process"/>
    <property type="evidence" value="ECO:0007669"/>
    <property type="project" value="TreeGrafter"/>
</dbReference>
<feature type="transmembrane region" description="Helical" evidence="6">
    <location>
        <begin position="310"/>
        <end position="326"/>
    </location>
</feature>
<keyword evidence="3 6" id="KW-1133">Transmembrane helix</keyword>
<keyword evidence="9" id="KW-1185">Reference proteome</keyword>
<feature type="region of interest" description="Disordered" evidence="5">
    <location>
        <begin position="424"/>
        <end position="446"/>
    </location>
</feature>
<evidence type="ECO:0000256" key="6">
    <source>
        <dbReference type="SAM" id="Phobius"/>
    </source>
</evidence>
<dbReference type="AlphaFoldDB" id="A0A507BHF5"/>
<evidence type="ECO:0000259" key="7">
    <source>
        <dbReference type="SMART" id="SM00014"/>
    </source>
</evidence>
<evidence type="ECO:0000313" key="9">
    <source>
        <dbReference type="Proteomes" id="UP000319257"/>
    </source>
</evidence>
<evidence type="ECO:0000256" key="4">
    <source>
        <dbReference type="ARBA" id="ARBA00023136"/>
    </source>
</evidence>
<reference evidence="8 9" key="1">
    <citation type="submission" date="2019-06" db="EMBL/GenBank/DDBJ databases">
        <title>Draft genome sequence of the filamentous fungus Phialemoniopsis curvata isolated from diesel fuel.</title>
        <authorList>
            <person name="Varaljay V.A."/>
            <person name="Lyon W.J."/>
            <person name="Crouch A.L."/>
            <person name="Drake C.E."/>
            <person name="Hollomon J.M."/>
            <person name="Nadeau L.J."/>
            <person name="Nunn H.S."/>
            <person name="Stevenson B.S."/>
            <person name="Bojanowski C.L."/>
            <person name="Crookes-Goodson W.J."/>
        </authorList>
    </citation>
    <scope>NUCLEOTIDE SEQUENCE [LARGE SCALE GENOMIC DNA]</scope>
    <source>
        <strain evidence="8 9">D216</strain>
    </source>
</reference>
<dbReference type="EMBL" id="SKBQ01000011">
    <property type="protein sequence ID" value="TPX18214.1"/>
    <property type="molecule type" value="Genomic_DNA"/>
</dbReference>
<dbReference type="InParanoid" id="A0A507BHF5"/>
<feature type="transmembrane region" description="Helical" evidence="6">
    <location>
        <begin position="332"/>
        <end position="350"/>
    </location>
</feature>
<dbReference type="GeneID" id="41970170"/>
<dbReference type="InterPro" id="IPR036938">
    <property type="entry name" value="PAP2/HPO_sf"/>
</dbReference>
<comment type="caution">
    <text evidence="8">The sequence shown here is derived from an EMBL/GenBank/DDBJ whole genome shotgun (WGS) entry which is preliminary data.</text>
</comment>
<feature type="region of interest" description="Disordered" evidence="5">
    <location>
        <begin position="31"/>
        <end position="54"/>
    </location>
</feature>
<dbReference type="Proteomes" id="UP000319257">
    <property type="component" value="Unassembled WGS sequence"/>
</dbReference>
<feature type="domain" description="Phosphatidic acid phosphatase type 2/haloperoxidase" evidence="7">
    <location>
        <begin position="214"/>
        <end position="351"/>
    </location>
</feature>
<dbReference type="Pfam" id="PF14378">
    <property type="entry name" value="PAP2_3"/>
    <property type="match status" value="1"/>
</dbReference>
<sequence>MVQDPLSQTKLKMPFHFWHGTLSLARFNPIPQSLRPSRRRPRQKSGASSTPARPDHVAALKTSFNPADGLRALQRHRWNVYDLQYVVLLVALVFSFWIAPIPTLIKMGSVAVYTLLVLMPATRQFFLPSLPIWMYLLYFFCSRFIPTEYRPHIWVKVLPALENVLYGANLSNILSEHTYAVLDVLAWIPYGLGHFAGPAFTAVALFLFAAPGTTPVFARAFGYLSLLGVTIQLIFPCTPPWYEKANGLQPAHYGMEGSPAGLARIDAIFGVDMYTTSFTTAPVPFGAFPSLHAADAILEALFLSYCFPRFRALFITYVGWILWATMYLNHHYAVDLVAGGLCAGIFYYVARQNFLPRRQLDKRNRWEYEYVEVGEKNYIPDEELGFYSYSRGFKDNEDYDLSLLQRRSTGDSDEWTIGSSSSFASSSASASGSASSPVSPALSDDGFSHTVVGMTPQGNFWDGQGVGRESELSEVVVVR</sequence>
<dbReference type="GO" id="GO:0070916">
    <property type="term" value="C:inositol phosphoceramide synthase complex"/>
    <property type="evidence" value="ECO:0007669"/>
    <property type="project" value="TreeGrafter"/>
</dbReference>
<feature type="transmembrane region" description="Helical" evidence="6">
    <location>
        <begin position="187"/>
        <end position="209"/>
    </location>
</feature>
<feature type="compositionally biased region" description="Low complexity" evidence="5">
    <location>
        <begin position="424"/>
        <end position="443"/>
    </location>
</feature>
<accession>A0A507BHF5</accession>
<organism evidence="8 9">
    <name type="scientific">Thyridium curvatum</name>
    <dbReference type="NCBI Taxonomy" id="1093900"/>
    <lineage>
        <taxon>Eukaryota</taxon>
        <taxon>Fungi</taxon>
        <taxon>Dikarya</taxon>
        <taxon>Ascomycota</taxon>
        <taxon>Pezizomycotina</taxon>
        <taxon>Sordariomycetes</taxon>
        <taxon>Sordariomycetidae</taxon>
        <taxon>Thyridiales</taxon>
        <taxon>Thyridiaceae</taxon>
        <taxon>Thyridium</taxon>
    </lineage>
</organism>
<feature type="transmembrane region" description="Helical" evidence="6">
    <location>
        <begin position="85"/>
        <end position="105"/>
    </location>
</feature>
<evidence type="ECO:0000256" key="1">
    <source>
        <dbReference type="ARBA" id="ARBA00004141"/>
    </source>
</evidence>
<dbReference type="FunCoup" id="A0A507BHF5">
    <property type="interactions" value="45"/>
</dbReference>
<feature type="transmembrane region" description="Helical" evidence="6">
    <location>
        <begin position="283"/>
        <end position="303"/>
    </location>
</feature>
<dbReference type="GO" id="GO:0006676">
    <property type="term" value="P:mannosyl diphosphorylinositol ceramide metabolic process"/>
    <property type="evidence" value="ECO:0007669"/>
    <property type="project" value="TreeGrafter"/>
</dbReference>
<feature type="transmembrane region" description="Helical" evidence="6">
    <location>
        <begin position="216"/>
        <end position="235"/>
    </location>
</feature>
<evidence type="ECO:0000313" key="8">
    <source>
        <dbReference type="EMBL" id="TPX18214.1"/>
    </source>
</evidence>
<dbReference type="OrthoDB" id="5784at2759"/>
<name>A0A507BHF5_9PEZI</name>
<dbReference type="PANTHER" id="PTHR31310">
    <property type="match status" value="1"/>
</dbReference>
<evidence type="ECO:0000256" key="3">
    <source>
        <dbReference type="ARBA" id="ARBA00022989"/>
    </source>
</evidence>
<keyword evidence="4 6" id="KW-0472">Membrane</keyword>
<feature type="transmembrane region" description="Helical" evidence="6">
    <location>
        <begin position="125"/>
        <end position="141"/>
    </location>
</feature>
<dbReference type="PANTHER" id="PTHR31310:SF11">
    <property type="entry name" value="INOSITOL PHOSPHORYLCERAMIDE SYNTHASE CATALYTIC SUBUNIT AUR1"/>
    <property type="match status" value="1"/>
</dbReference>
<dbReference type="Gene3D" id="1.20.144.10">
    <property type="entry name" value="Phosphatidic acid phosphatase type 2/haloperoxidase"/>
    <property type="match status" value="1"/>
</dbReference>
<protein>
    <recommendedName>
        <fullName evidence="7">Phosphatidic acid phosphatase type 2/haloperoxidase domain-containing protein</fullName>
    </recommendedName>
</protein>
<dbReference type="FunFam" id="1.20.144.10:FF:000015">
    <property type="entry name" value="Aureobasidin resistance protein Aur1"/>
    <property type="match status" value="1"/>
</dbReference>
<evidence type="ECO:0000256" key="2">
    <source>
        <dbReference type="ARBA" id="ARBA00022692"/>
    </source>
</evidence>
<evidence type="ECO:0000256" key="5">
    <source>
        <dbReference type="SAM" id="MobiDB-lite"/>
    </source>
</evidence>
<dbReference type="InterPro" id="IPR026841">
    <property type="entry name" value="Aur1/Ipt1"/>
</dbReference>
<dbReference type="RefSeq" id="XP_030999925.1">
    <property type="nucleotide sequence ID" value="XM_031136944.1"/>
</dbReference>
<dbReference type="SMART" id="SM00014">
    <property type="entry name" value="acidPPc"/>
    <property type="match status" value="1"/>
</dbReference>